<dbReference type="Pfam" id="PF22689">
    <property type="entry name" value="FGAR-AT_PurM_N-like"/>
    <property type="match status" value="1"/>
</dbReference>
<dbReference type="Pfam" id="PF23344">
    <property type="entry name" value="ZP-N"/>
    <property type="match status" value="1"/>
</dbReference>
<dbReference type="InterPro" id="IPR029062">
    <property type="entry name" value="Class_I_gatase-like"/>
</dbReference>
<dbReference type="InterPro" id="IPR010918">
    <property type="entry name" value="PurM-like_C_dom"/>
</dbReference>
<organism evidence="6 7">
    <name type="scientific">Phrynosoma platyrhinos</name>
    <name type="common">Desert horned lizard</name>
    <dbReference type="NCBI Taxonomy" id="52577"/>
    <lineage>
        <taxon>Eukaryota</taxon>
        <taxon>Metazoa</taxon>
        <taxon>Chordata</taxon>
        <taxon>Craniata</taxon>
        <taxon>Vertebrata</taxon>
        <taxon>Euteleostomi</taxon>
        <taxon>Lepidosauria</taxon>
        <taxon>Squamata</taxon>
        <taxon>Bifurcata</taxon>
        <taxon>Unidentata</taxon>
        <taxon>Episquamata</taxon>
        <taxon>Toxicofera</taxon>
        <taxon>Iguania</taxon>
        <taxon>Phrynosomatidae</taxon>
        <taxon>Phrynosomatinae</taxon>
        <taxon>Phrynosoma</taxon>
    </lineage>
</organism>
<feature type="domain" description="ZP" evidence="5">
    <location>
        <begin position="595"/>
        <end position="867"/>
    </location>
</feature>
<dbReference type="EMBL" id="JAIPUX010000521">
    <property type="protein sequence ID" value="KAH0626248.1"/>
    <property type="molecule type" value="Genomic_DNA"/>
</dbReference>
<dbReference type="SUPFAM" id="SSF55326">
    <property type="entry name" value="PurM N-terminal domain-like"/>
    <property type="match status" value="2"/>
</dbReference>
<dbReference type="InterPro" id="IPR036921">
    <property type="entry name" value="PurM-like_N_sf"/>
</dbReference>
<evidence type="ECO:0000313" key="7">
    <source>
        <dbReference type="Proteomes" id="UP000826234"/>
    </source>
</evidence>
<dbReference type="InterPro" id="IPR058876">
    <property type="entry name" value="Ig-like_ZP"/>
</dbReference>
<keyword evidence="2" id="KW-0547">Nucleotide-binding</keyword>
<evidence type="ECO:0000256" key="3">
    <source>
        <dbReference type="ARBA" id="ARBA00022755"/>
    </source>
</evidence>
<dbReference type="PANTHER" id="PTHR10099:SF1">
    <property type="entry name" value="PHOSPHORIBOSYLFORMYLGLYCINAMIDINE SYNTHASE"/>
    <property type="match status" value="1"/>
</dbReference>
<comment type="caution">
    <text evidence="6">The sequence shown here is derived from an EMBL/GenBank/DDBJ whole genome shotgun (WGS) entry which is preliminary data.</text>
</comment>
<dbReference type="InterPro" id="IPR040707">
    <property type="entry name" value="FGAR-AT_N"/>
</dbReference>
<dbReference type="InterPro" id="IPR001507">
    <property type="entry name" value="ZP_dom"/>
</dbReference>
<dbReference type="PANTHER" id="PTHR10099">
    <property type="entry name" value="PHOSPHORIBOSYLFORMYLGLYCINAMIDINE SYNTHASE"/>
    <property type="match status" value="1"/>
</dbReference>
<dbReference type="PROSITE" id="PS51273">
    <property type="entry name" value="GATASE_TYPE_1"/>
    <property type="match status" value="1"/>
</dbReference>
<evidence type="ECO:0000259" key="5">
    <source>
        <dbReference type="PROSITE" id="PS51034"/>
    </source>
</evidence>
<dbReference type="Proteomes" id="UP000826234">
    <property type="component" value="Unassembled WGS sequence"/>
</dbReference>
<evidence type="ECO:0000256" key="4">
    <source>
        <dbReference type="ARBA" id="ARBA00022840"/>
    </source>
</evidence>
<name>A0ABQ7T9F9_PHRPL</name>
<dbReference type="InterPro" id="IPR055181">
    <property type="entry name" value="FGAR-AT_PurM_N-like"/>
</dbReference>
<dbReference type="PROSITE" id="PS51034">
    <property type="entry name" value="ZP_2"/>
    <property type="match status" value="1"/>
</dbReference>
<evidence type="ECO:0000256" key="2">
    <source>
        <dbReference type="ARBA" id="ARBA00022741"/>
    </source>
</evidence>
<protein>
    <recommendedName>
        <fullName evidence="5">ZP domain-containing protein</fullName>
    </recommendedName>
</protein>
<accession>A0ABQ7T9F9</accession>
<keyword evidence="3" id="KW-0658">Purine biosynthesis</keyword>
<dbReference type="InterPro" id="IPR036676">
    <property type="entry name" value="PurM-like_C_sf"/>
</dbReference>
<dbReference type="Gene3D" id="2.60.40.3210">
    <property type="entry name" value="Zona pellucida, ZP-N domain"/>
    <property type="match status" value="1"/>
</dbReference>
<dbReference type="InterPro" id="IPR036604">
    <property type="entry name" value="PurS-like_sf"/>
</dbReference>
<dbReference type="SUPFAM" id="SSF82697">
    <property type="entry name" value="PurS-like"/>
    <property type="match status" value="1"/>
</dbReference>
<dbReference type="InterPro" id="IPR055356">
    <property type="entry name" value="ZP-N"/>
</dbReference>
<dbReference type="SMART" id="SM00241">
    <property type="entry name" value="ZP"/>
    <property type="match status" value="1"/>
</dbReference>
<dbReference type="SMART" id="SM01211">
    <property type="entry name" value="GATase_5"/>
    <property type="match status" value="1"/>
</dbReference>
<sequence>MALAYNESKIKRLNEMKAKSLALLVVLLSQEVVSIPFPTGVTQTECRGRYFWIWIDKAALGQSSWTYSVFNELGQRIPVTEHVAAQCGFTRTTDLYGNPEIRFDQDFSLRLQVEVTSPANVTAAYDVSMKCRVDAPWSPREIVSVRRAVPGIASEALNEDWVAVWPLAQGAVNQVWQIVFHFQNGSLQNMMATQAHALGYGVNTTATRVLFRSPYGTQQTEIALVHGLEVEMARATVFYKQAWMILMVDTAVACPINPPVFTPTTLSWVTPRIMPSLVGFPHLFRDETIEMGLDGRLIDRATVARNGYTFLTDRTDFISITVPIGAVGGVTESDVMDNHYGTTYSIKLLLDRKWQGDESDRTRHRSVKAIRTPFAPQMPVLINSKLHTFLGNFLPDVELTTIGIGGMPLTPELLKPRGCHLNEVPNPNKTRVLILQVPFTDPLVKQQYLYDNIRRYTLHLDYTLNLVPKDKPFIYPAVIECDVPDVVLPTFEGFCDTGRIGLVMTRGNLDRYWVPYVGNLRLTRELIDSQNYTVQDYDNYLYLSVPFLAVGLAYQDISLQGLTAQLDFSLRDNKTLVTAVAFSFACIFPTGKLLVCLPNGTMTATVLSLDTKPSLDPRNTHLRDQNCGAVAADESRALFSFPVTSCGTTRRFEGNYLVYENEVTFRREMIPEASPVITRDSQYRLTLRCRYPLNETLSVLAQRLQGEMGTPMPYALGLRDLRTTRMCHRQEQLMYQQDIAMVVLHYFQQPSEAESGLGSLLRSAQAALGNGVRAVQKELCFNVNWTGGTPPNVQETEMLQWVFGCPFEHGDIANKSFLSPSPSDLLVEIGPRLNFSTASSTNAVSVCRAAGLEKIDRIECSRRYLFKIDIDGLSLSHLHTLSFYFVPYIPKCDQHPTSSQEATLVSSLYDRMTEQCYPEPINSFAIATHPEPVEHSRHWFFKGRLLVNGQELKESLFESIMKTQEHSNPNNVIKFCDNSREVLSLWPSDPSRASPFEKRTSTRHIIFTAETHNFPTGFARSFGMRLADGERHEWIKPIMFSGGIGAMEDLHVRKEVPQPGMDVVKVGGPVYRIGVGGGAASSIQVQGDNASELDFGAVQRGDAEMEQKMNRVLRGCVESGEDNPICSLHDQGAGGNGNVLKELSEPAGAVIYASRFQLGDPTLSVLEIWGAEYQESNALLLRPRHTDFLHRLARRERCPVDFVGRITGDGRLPVSETEVAMGHVGERATPVNLKLEWVLGKMPRKEFVLNHMNRALRPLDLPHDLNVVDALQRVLRLPAVASKRYLTNKDVKCSGNWMWAAKLPGEGAALAEACRAMCSVMGELGVAVDGGKDSLSMAARVGTETVKAPGTLVISAYAVCPDITATVTPDLKYSMISSGHDVSDGGLLTCMLEMAFAGNCGAQIELAAPGIRALDVLFAEELGLVLEVPRSAAAEVCQRYREAGVRCVPVGYSGPRGPNATIRVTVNGQEVLVEKVATLRGWWEATSFQLERLQANPDCVAQEETGLIKRTEPNFTMTFNPQEELPLLQEMALPAPRVAILREEGSNGDREMVAAFLMAGFQVWDLTMEDLCSGEMTLDSFRGLVFVGGFSYADVLGSAKGWAASVTFNPRARAQFQAFHRRKDTFSLGVCNGCQLMALLGWVGAADAGGTIQPGLLLSPNNSGRFESRFVSLGIEESPALMLQGRMRFRSSEVLAKVRSAHLIPLRYVDDQGLPTEEYPLNPNGSPLGIAGICSPDGRHLAMMPHPERCVLPWQWPWMPTSWRQSMKVSPWLRMFQNACEWCLRYPQGQP</sequence>
<evidence type="ECO:0000256" key="1">
    <source>
        <dbReference type="ARBA" id="ARBA00022598"/>
    </source>
</evidence>
<gene>
    <name evidence="6" type="ORF">JD844_001095</name>
</gene>
<dbReference type="CDD" id="cd02204">
    <property type="entry name" value="PurL_repeat2"/>
    <property type="match status" value="1"/>
</dbReference>
<dbReference type="SUPFAM" id="SSF56042">
    <property type="entry name" value="PurM C-terminal domain-like"/>
    <property type="match status" value="2"/>
</dbReference>
<evidence type="ECO:0000313" key="6">
    <source>
        <dbReference type="EMBL" id="KAH0626248.1"/>
    </source>
</evidence>
<keyword evidence="7" id="KW-1185">Reference proteome</keyword>
<dbReference type="Pfam" id="PF18076">
    <property type="entry name" value="FGAR-AT_N"/>
    <property type="match status" value="1"/>
</dbReference>
<keyword evidence="1" id="KW-0436">Ligase</keyword>
<dbReference type="CDD" id="cd01740">
    <property type="entry name" value="GATase1_FGAR_AT"/>
    <property type="match status" value="1"/>
</dbReference>
<dbReference type="Pfam" id="PF13507">
    <property type="entry name" value="GATase_5"/>
    <property type="match status" value="1"/>
</dbReference>
<dbReference type="Pfam" id="PF26562">
    <property type="entry name" value="Ig-like"/>
    <property type="match status" value="1"/>
</dbReference>
<keyword evidence="4" id="KW-0067">ATP-binding</keyword>
<dbReference type="Gene3D" id="3.40.50.880">
    <property type="match status" value="1"/>
</dbReference>
<reference evidence="6 7" key="1">
    <citation type="journal article" date="2022" name="Gigascience">
        <title>A chromosome-level genome assembly and annotation of the desert horned lizard, Phrynosoma platyrhinos, provides insight into chromosomal rearrangements among reptiles.</title>
        <authorList>
            <person name="Koochekian N."/>
            <person name="Ascanio A."/>
            <person name="Farleigh K."/>
            <person name="Card D.C."/>
            <person name="Schield D.R."/>
            <person name="Castoe T.A."/>
            <person name="Jezkova T."/>
        </authorList>
    </citation>
    <scope>NUCLEOTIDE SEQUENCE [LARGE SCALE GENOMIC DNA]</scope>
    <source>
        <strain evidence="6">NK-2021</strain>
    </source>
</reference>
<dbReference type="SUPFAM" id="SSF52317">
    <property type="entry name" value="Class I glutamine amidotransferase-like"/>
    <property type="match status" value="1"/>
</dbReference>
<dbReference type="Gene3D" id="3.90.650.10">
    <property type="entry name" value="PurM-like C-terminal domain"/>
    <property type="match status" value="2"/>
</dbReference>
<proteinExistence type="predicted"/>
<dbReference type="Pfam" id="PF02769">
    <property type="entry name" value="AIRS_C"/>
    <property type="match status" value="2"/>
</dbReference>